<keyword evidence="3" id="KW-0012">Acyltransferase</keyword>
<dbReference type="SUPFAM" id="SSF55729">
    <property type="entry name" value="Acyl-CoA N-acyltransferases (Nat)"/>
    <property type="match status" value="1"/>
</dbReference>
<sequence length="323" mass="36569">MTAMAQTTHAAQPTRDSHESTRHLPPSITIPIIRGEMVIMRPSTTADLPIMDDLDAYYHASAVTGKDRVAERAAVHAWVRRSVRWVQGAVDDSADEDPEARRTIAWTLCKVPEDREDDAVTPQNATEVIGMVFLIDIDAWARSARIQVVLGREFRGRGYSRDAMPRVMTYGFASRGEGLGLHRVWVSVPEKNQRAISVYQSLGFERSGEARDALWDERNGKYQNLIVMDALEDEYDPVRSLDVFGMHYILGNPGIEQALKRHAQSEETRQQATSEPDDAAAEAVADETGWPYNTVERKSSHKAWWRSLGNQRDERRRNTRHNS</sequence>
<reference evidence="3 4" key="1">
    <citation type="submission" date="2014-03" db="EMBL/GenBank/DDBJ databases">
        <title>Genomics of Bifidobacteria.</title>
        <authorList>
            <person name="Ventura M."/>
            <person name="Milani C."/>
            <person name="Lugli G.A."/>
        </authorList>
    </citation>
    <scope>NUCLEOTIDE SEQUENCE [LARGE SCALE GENOMIC DNA]</scope>
    <source>
        <strain evidence="3 4">LMG 11596</strain>
    </source>
</reference>
<dbReference type="PROSITE" id="PS51186">
    <property type="entry name" value="GNAT"/>
    <property type="match status" value="1"/>
</dbReference>
<dbReference type="InterPro" id="IPR016181">
    <property type="entry name" value="Acyl_CoA_acyltransferase"/>
</dbReference>
<dbReference type="EMBL" id="JGYW01000004">
    <property type="protein sequence ID" value="KFI59025.1"/>
    <property type="molecule type" value="Genomic_DNA"/>
</dbReference>
<comment type="caution">
    <text evidence="3">The sequence shown here is derived from an EMBL/GenBank/DDBJ whole genome shotgun (WGS) entry which is preliminary data.</text>
</comment>
<feature type="compositionally biased region" description="Low complexity" evidence="1">
    <location>
        <begin position="1"/>
        <end position="14"/>
    </location>
</feature>
<feature type="domain" description="N-acetyltransferase" evidence="2">
    <location>
        <begin position="62"/>
        <end position="229"/>
    </location>
</feature>
<keyword evidence="3" id="KW-0808">Transferase</keyword>
<dbReference type="AlphaFoldDB" id="A0A087AJS5"/>
<dbReference type="OrthoDB" id="9814648at2"/>
<accession>A0A087AJS5</accession>
<evidence type="ECO:0000256" key="1">
    <source>
        <dbReference type="SAM" id="MobiDB-lite"/>
    </source>
</evidence>
<dbReference type="EC" id="2.3.1.57" evidence="3"/>
<proteinExistence type="predicted"/>
<evidence type="ECO:0000313" key="4">
    <source>
        <dbReference type="Proteomes" id="UP000029074"/>
    </source>
</evidence>
<keyword evidence="4" id="KW-1185">Reference proteome</keyword>
<dbReference type="Gene3D" id="3.40.630.30">
    <property type="match status" value="1"/>
</dbReference>
<dbReference type="PANTHER" id="PTHR43415">
    <property type="entry name" value="SPERMIDINE N(1)-ACETYLTRANSFERASE"/>
    <property type="match status" value="1"/>
</dbReference>
<dbReference type="InterPro" id="IPR000182">
    <property type="entry name" value="GNAT_dom"/>
</dbReference>
<feature type="region of interest" description="Disordered" evidence="1">
    <location>
        <begin position="1"/>
        <end position="26"/>
    </location>
</feature>
<protein>
    <submittedName>
        <fullName evidence="3">GNAT family acetyltransferase</fullName>
        <ecNumber evidence="3">2.3.1.57</ecNumber>
    </submittedName>
</protein>
<organism evidence="3 4">
    <name type="scientific">Bifidobacterium gallicum DSM 20093 = LMG 11596</name>
    <dbReference type="NCBI Taxonomy" id="561180"/>
    <lineage>
        <taxon>Bacteria</taxon>
        <taxon>Bacillati</taxon>
        <taxon>Actinomycetota</taxon>
        <taxon>Actinomycetes</taxon>
        <taxon>Bifidobacteriales</taxon>
        <taxon>Bifidobacteriaceae</taxon>
        <taxon>Bifidobacterium</taxon>
    </lineage>
</organism>
<dbReference type="GO" id="GO:0004145">
    <property type="term" value="F:diamine N-acetyltransferase activity"/>
    <property type="evidence" value="ECO:0007669"/>
    <property type="project" value="UniProtKB-EC"/>
</dbReference>
<dbReference type="RefSeq" id="WP_044084733.1">
    <property type="nucleotide sequence ID" value="NZ_ABXB03000007.1"/>
</dbReference>
<evidence type="ECO:0000313" key="3">
    <source>
        <dbReference type="EMBL" id="KFI59025.1"/>
    </source>
</evidence>
<dbReference type="Proteomes" id="UP000029074">
    <property type="component" value="Unassembled WGS sequence"/>
</dbReference>
<evidence type="ECO:0000259" key="2">
    <source>
        <dbReference type="PROSITE" id="PS51186"/>
    </source>
</evidence>
<gene>
    <name evidence="3" type="ORF">BGLCM_0608</name>
</gene>
<name>A0A087AJS5_9BIFI</name>
<dbReference type="Pfam" id="PF13302">
    <property type="entry name" value="Acetyltransf_3"/>
    <property type="match status" value="1"/>
</dbReference>
<feature type="region of interest" description="Disordered" evidence="1">
    <location>
        <begin position="261"/>
        <end position="292"/>
    </location>
</feature>
<dbReference type="PANTHER" id="PTHR43415:SF3">
    <property type="entry name" value="GNAT-FAMILY ACETYLTRANSFERASE"/>
    <property type="match status" value="1"/>
</dbReference>